<dbReference type="Proteomes" id="UP001064971">
    <property type="component" value="Plasmid pDAETH-1"/>
</dbReference>
<evidence type="ECO:0000313" key="6">
    <source>
        <dbReference type="Proteomes" id="UP001064971"/>
    </source>
</evidence>
<dbReference type="Pfam" id="PF00232">
    <property type="entry name" value="Glyco_hydro_1"/>
    <property type="match status" value="1"/>
</dbReference>
<geneLocation type="plasmid" evidence="5 6">
    <name>pDAETH-1</name>
</geneLocation>
<dbReference type="Gene3D" id="3.20.20.80">
    <property type="entry name" value="Glycosidases"/>
    <property type="match status" value="2"/>
</dbReference>
<sequence length="405" mass="45478">MTHIMDDAHTSSPLAFPPGFTWGAATSAYQIEGAWDEDGKGPSIWDTFAHMPGRVAGGDKGDVACDHYHRWEEDLDLIAGLNRDSAEWFADYARVVVDRLSDRVSHWMTLNEPQCFVGLGHRTGQHAPGDQYDWERVLRVGHHALLAHGRAVQVIRSHARTPSTVGYAPVGVVRIPASGRPEDLEAGIRHMFSVPKGDSWNNTWWLDPVLRGQYPEDGMDAFDGARPPVQPGDFEIMNQPLDFLGANIDNGQTIRAGEDGVPQDVPHPQGIGRNLYAWPVTPASLYWGRRLLQERYGLPIVVTENGTSTGDWVNLDGQVRDFARIDFLRRYLLELRRAMADGVDVRAYFHWSWMDNFEWQEGYKQRFGLVHVDYATQKRTPKASAAWYARVMETGGASLDEAVSL</sequence>
<comment type="similarity">
    <text evidence="1 4">Belongs to the glycosyl hydrolase 1 family.</text>
</comment>
<evidence type="ECO:0000256" key="3">
    <source>
        <dbReference type="ARBA" id="ARBA00023295"/>
    </source>
</evidence>
<keyword evidence="6" id="KW-1185">Reference proteome</keyword>
<organism evidence="5 6">
    <name type="scientific">Deinococcus aetherius</name>
    <dbReference type="NCBI Taxonomy" id="200252"/>
    <lineage>
        <taxon>Bacteria</taxon>
        <taxon>Thermotogati</taxon>
        <taxon>Deinococcota</taxon>
        <taxon>Deinococci</taxon>
        <taxon>Deinococcales</taxon>
        <taxon>Deinococcaceae</taxon>
        <taxon>Deinococcus</taxon>
    </lineage>
</organism>
<dbReference type="InterPro" id="IPR033132">
    <property type="entry name" value="GH_1_N_CS"/>
</dbReference>
<accession>A0ABM8AJD6</accession>
<dbReference type="InterPro" id="IPR017853">
    <property type="entry name" value="GH"/>
</dbReference>
<dbReference type="PROSITE" id="PS00653">
    <property type="entry name" value="GLYCOSYL_HYDROL_F1_2"/>
    <property type="match status" value="1"/>
</dbReference>
<keyword evidence="5" id="KW-0614">Plasmid</keyword>
<dbReference type="PRINTS" id="PR00131">
    <property type="entry name" value="GLHYDRLASE1"/>
</dbReference>
<evidence type="ECO:0000256" key="2">
    <source>
        <dbReference type="ARBA" id="ARBA00022801"/>
    </source>
</evidence>
<dbReference type="SUPFAM" id="SSF51445">
    <property type="entry name" value="(Trans)glycosidases"/>
    <property type="match status" value="1"/>
</dbReference>
<protein>
    <submittedName>
        <fullName evidence="5">Beta-glucosidase</fullName>
    </submittedName>
</protein>
<evidence type="ECO:0000313" key="5">
    <source>
        <dbReference type="EMBL" id="BDP43938.1"/>
    </source>
</evidence>
<proteinExistence type="inferred from homology"/>
<evidence type="ECO:0000256" key="4">
    <source>
        <dbReference type="RuleBase" id="RU003690"/>
    </source>
</evidence>
<evidence type="ECO:0000256" key="1">
    <source>
        <dbReference type="ARBA" id="ARBA00010838"/>
    </source>
</evidence>
<keyword evidence="3" id="KW-0326">Glycosidase</keyword>
<dbReference type="InterPro" id="IPR001360">
    <property type="entry name" value="Glyco_hydro_1"/>
</dbReference>
<name>A0ABM8AJD6_9DEIO</name>
<dbReference type="PANTHER" id="PTHR10353:SF36">
    <property type="entry name" value="LP05116P"/>
    <property type="match status" value="1"/>
</dbReference>
<reference evidence="5" key="1">
    <citation type="submission" date="2022-07" db="EMBL/GenBank/DDBJ databases">
        <title>Complete Genome Sequence of the Radioresistant Bacterium Deinococcus aetherius ST0316, Isolated from the Air Dust collected in Lower Stratosphere above Japan.</title>
        <authorList>
            <person name="Satoh K."/>
            <person name="Hagiwara K."/>
            <person name="Katsumata K."/>
            <person name="Kubo A."/>
            <person name="Yokobori S."/>
            <person name="Yamagishi A."/>
            <person name="Oono Y."/>
            <person name="Narumi I."/>
        </authorList>
    </citation>
    <scope>NUCLEOTIDE SEQUENCE</scope>
    <source>
        <strain evidence="5">ST0316</strain>
        <plasmid evidence="5">pDAETH-1</plasmid>
    </source>
</reference>
<gene>
    <name evidence="5" type="ORF">DAETH_39070</name>
</gene>
<keyword evidence="2" id="KW-0378">Hydrolase</keyword>
<dbReference type="EMBL" id="AP026561">
    <property type="protein sequence ID" value="BDP43938.1"/>
    <property type="molecule type" value="Genomic_DNA"/>
</dbReference>
<dbReference type="RefSeq" id="WP_264777771.1">
    <property type="nucleotide sequence ID" value="NZ_AP026561.1"/>
</dbReference>
<dbReference type="PANTHER" id="PTHR10353">
    <property type="entry name" value="GLYCOSYL HYDROLASE"/>
    <property type="match status" value="1"/>
</dbReference>